<dbReference type="GO" id="GO:0012505">
    <property type="term" value="C:endomembrane system"/>
    <property type="evidence" value="ECO:0007669"/>
    <property type="project" value="TreeGrafter"/>
</dbReference>
<proteinExistence type="inferred from homology"/>
<accession>A0A193LIE4</accession>
<evidence type="ECO:0000256" key="2">
    <source>
        <dbReference type="ARBA" id="ARBA00022553"/>
    </source>
</evidence>
<comment type="similarity">
    <text evidence="1">Belongs to the strictosidine synthase family.</text>
</comment>
<dbReference type="SUPFAM" id="SSF63829">
    <property type="entry name" value="Calcium-dependent phosphotriesterase"/>
    <property type="match status" value="1"/>
</dbReference>
<protein>
    <recommendedName>
        <fullName evidence="4">Strictosidine synthase conserved region domain-containing protein</fullName>
    </recommendedName>
</protein>
<sequence length="366" mass="39904">MQRLSASIAASAGAILLLALAYLLFWPVPVQPKAWQAPVDEGHVDPYLRNDRLRSATHMDLGGHTGPEDAARGADGALYLSTREGVILRLTSDTQVAKVWARTEGRPLGIEFDGHGNLLVANAELGLQRIDRHGTVELLLDTVAGEALVYPNDVAVAASGKVYLSESTRRFSPRLFGGTYPSSILDLIEHGTSGRVIEFDPDTGTGRVFADGLSFANGIAVSADQRYLLVAETGAYRIWRYPLSGAPREILLDNLPDFPDNLNNGLQGRVWVGLIAPRNPLLDRLAERPFLRKVIPRLPANWRPQALPHSHVIAVNVDGQVLMNLQDSAASVPMITGVLETRQSLYLTSLTSEHLARLDKRDLATH</sequence>
<dbReference type="EMBL" id="CP016268">
    <property type="protein sequence ID" value="ANO52272.1"/>
    <property type="molecule type" value="Genomic_DNA"/>
</dbReference>
<evidence type="ECO:0000256" key="3">
    <source>
        <dbReference type="ARBA" id="ARBA00023180"/>
    </source>
</evidence>
<evidence type="ECO:0000313" key="6">
    <source>
        <dbReference type="Proteomes" id="UP000092695"/>
    </source>
</evidence>
<dbReference type="KEGG" id="woc:BA177_14720"/>
<evidence type="ECO:0000313" key="5">
    <source>
        <dbReference type="EMBL" id="ANO52272.1"/>
    </source>
</evidence>
<dbReference type="Proteomes" id="UP000092695">
    <property type="component" value="Chromosome"/>
</dbReference>
<dbReference type="PANTHER" id="PTHR10426:SF88">
    <property type="entry name" value="ADIPOCYTE PLASMA MEMBRANE-ASSOCIATED PROTEIN HEMOMUCIN-RELATED"/>
    <property type="match status" value="1"/>
</dbReference>
<dbReference type="Gene3D" id="2.120.10.30">
    <property type="entry name" value="TolB, C-terminal domain"/>
    <property type="match status" value="1"/>
</dbReference>
<dbReference type="OrthoDB" id="9775406at2"/>
<feature type="domain" description="Strictosidine synthase conserved region" evidence="4">
    <location>
        <begin position="152"/>
        <end position="244"/>
    </location>
</feature>
<dbReference type="RefSeq" id="WP_068617425.1">
    <property type="nucleotide sequence ID" value="NZ_CP016268.1"/>
</dbReference>
<dbReference type="InterPro" id="IPR018119">
    <property type="entry name" value="Strictosidine_synth_cons-reg"/>
</dbReference>
<gene>
    <name evidence="5" type="ORF">BA177_14720</name>
</gene>
<dbReference type="InterPro" id="IPR011042">
    <property type="entry name" value="6-blade_b-propeller_TolB-like"/>
</dbReference>
<name>A0A193LIE4_9GAMM</name>
<keyword evidence="6" id="KW-1185">Reference proteome</keyword>
<dbReference type="STRING" id="1548547.BA177_14720"/>
<organism evidence="5 6">
    <name type="scientific">Woeseia oceani</name>
    <dbReference type="NCBI Taxonomy" id="1548547"/>
    <lineage>
        <taxon>Bacteria</taxon>
        <taxon>Pseudomonadati</taxon>
        <taxon>Pseudomonadota</taxon>
        <taxon>Gammaproteobacteria</taxon>
        <taxon>Woeseiales</taxon>
        <taxon>Woeseiaceae</taxon>
        <taxon>Woeseia</taxon>
    </lineage>
</organism>
<keyword evidence="3" id="KW-0325">Glycoprotein</keyword>
<reference evidence="5 6" key="1">
    <citation type="submission" date="2016-06" db="EMBL/GenBank/DDBJ databases">
        <title>Complete genome sequence of a deep-branching marine Gamma Proteobacterium Woeseia oceani type strain XK5.</title>
        <authorList>
            <person name="Mu D."/>
            <person name="Du Z."/>
        </authorList>
    </citation>
    <scope>NUCLEOTIDE SEQUENCE [LARGE SCALE GENOMIC DNA]</scope>
    <source>
        <strain evidence="5 6">XK5</strain>
    </source>
</reference>
<evidence type="ECO:0000256" key="1">
    <source>
        <dbReference type="ARBA" id="ARBA00009191"/>
    </source>
</evidence>
<evidence type="ECO:0000259" key="4">
    <source>
        <dbReference type="Pfam" id="PF03088"/>
    </source>
</evidence>
<dbReference type="AlphaFoldDB" id="A0A193LIE4"/>
<dbReference type="Pfam" id="PF03088">
    <property type="entry name" value="Str_synth"/>
    <property type="match status" value="1"/>
</dbReference>
<keyword evidence="2" id="KW-0597">Phosphoprotein</keyword>
<dbReference type="GO" id="GO:0016787">
    <property type="term" value="F:hydrolase activity"/>
    <property type="evidence" value="ECO:0007669"/>
    <property type="project" value="TreeGrafter"/>
</dbReference>
<dbReference type="PANTHER" id="PTHR10426">
    <property type="entry name" value="STRICTOSIDINE SYNTHASE-RELATED"/>
    <property type="match status" value="1"/>
</dbReference>
<dbReference type="Pfam" id="PF20067">
    <property type="entry name" value="SSL_N"/>
    <property type="match status" value="1"/>
</dbReference>